<sequence>MSMAYPSLARCRKGASTALLAAALVALPACSDQIIEPDAPEQQEIFTEEPNDVAPILEKSEPEDEVSPRPNTPSPAERPAPAAEPTAEPDADALKEALAITEDFRESFAHGTKPRDHQRYIVLHDTESDADAQSIIDWWDSNGNLVAAHFVVNKDGSIWQCAPLDAIVHHAGFGDTGHNNKYGTTDESYDDKRGTTPIGDWAADYGMNSYSIGIEMVHSSSTGAYPEAQLDAVDDLIAYIDAYYGFESEIIDHKAWRSGNSDTSAEFADHLAHYQAVRTHAAG</sequence>
<dbReference type="InterPro" id="IPR036505">
    <property type="entry name" value="Amidase/PGRP_sf"/>
</dbReference>
<feature type="compositionally biased region" description="Low complexity" evidence="5">
    <location>
        <begin position="79"/>
        <end position="88"/>
    </location>
</feature>
<feature type="region of interest" description="Disordered" evidence="5">
    <location>
        <begin position="38"/>
        <end position="90"/>
    </location>
</feature>
<evidence type="ECO:0000256" key="3">
    <source>
        <dbReference type="ARBA" id="ARBA00022801"/>
    </source>
</evidence>
<keyword evidence="6" id="KW-0732">Signal</keyword>
<organism evidence="8 9">
    <name type="scientific">Adlercreutzia wanghongyangiae</name>
    <dbReference type="NCBI Taxonomy" id="3111451"/>
    <lineage>
        <taxon>Bacteria</taxon>
        <taxon>Bacillati</taxon>
        <taxon>Actinomycetota</taxon>
        <taxon>Coriobacteriia</taxon>
        <taxon>Eggerthellales</taxon>
        <taxon>Eggerthellaceae</taxon>
        <taxon>Adlercreutzia</taxon>
    </lineage>
</organism>
<comment type="catalytic activity">
    <reaction evidence="1">
        <text>Hydrolyzes the link between N-acetylmuramoyl residues and L-amino acid residues in certain cell-wall glycopeptides.</text>
        <dbReference type="EC" id="3.5.1.28"/>
    </reaction>
</comment>
<name>A0ABU6IIR0_9ACTN</name>
<dbReference type="EMBL" id="JAYMFF010000014">
    <property type="protein sequence ID" value="MEC4176306.1"/>
    <property type="molecule type" value="Genomic_DNA"/>
</dbReference>
<feature type="compositionally biased region" description="Acidic residues" evidence="5">
    <location>
        <begin position="38"/>
        <end position="51"/>
    </location>
</feature>
<evidence type="ECO:0000256" key="2">
    <source>
        <dbReference type="ARBA" id="ARBA00011901"/>
    </source>
</evidence>
<proteinExistence type="predicted"/>
<keyword evidence="3" id="KW-0378">Hydrolase</keyword>
<evidence type="ECO:0000313" key="9">
    <source>
        <dbReference type="Proteomes" id="UP001349994"/>
    </source>
</evidence>
<feature type="signal peptide" evidence="6">
    <location>
        <begin position="1"/>
        <end position="31"/>
    </location>
</feature>
<dbReference type="Proteomes" id="UP001349994">
    <property type="component" value="Unassembled WGS sequence"/>
</dbReference>
<dbReference type="PANTHER" id="PTHR30417:SF1">
    <property type="entry name" value="N-ACETYLMURAMOYL-L-ALANINE AMIDASE AMID"/>
    <property type="match status" value="1"/>
</dbReference>
<reference evidence="8 9" key="1">
    <citation type="submission" date="2024-01" db="EMBL/GenBank/DDBJ databases">
        <title>novel species in genus Adlercreutzia.</title>
        <authorList>
            <person name="Liu X."/>
        </authorList>
    </citation>
    <scope>NUCLEOTIDE SEQUENCE [LARGE SCALE GENOMIC DNA]</scope>
    <source>
        <strain evidence="8 9">R7</strain>
    </source>
</reference>
<evidence type="ECO:0000256" key="1">
    <source>
        <dbReference type="ARBA" id="ARBA00001561"/>
    </source>
</evidence>
<feature type="domain" description="N-acetylmuramoyl-L-alanine amidase" evidence="7">
    <location>
        <begin position="107"/>
        <end position="264"/>
    </location>
</feature>
<dbReference type="SMART" id="SM00644">
    <property type="entry name" value="Ami_2"/>
    <property type="match status" value="1"/>
</dbReference>
<dbReference type="InterPro" id="IPR051206">
    <property type="entry name" value="NAMLAA_amidase_2"/>
</dbReference>
<accession>A0ABU6IIR0</accession>
<protein>
    <recommendedName>
        <fullName evidence="2">N-acetylmuramoyl-L-alanine amidase</fullName>
        <ecNumber evidence="2">3.5.1.28</ecNumber>
    </recommendedName>
</protein>
<gene>
    <name evidence="8" type="ORF">VIN30_07570</name>
</gene>
<dbReference type="PANTHER" id="PTHR30417">
    <property type="entry name" value="N-ACETYLMURAMOYL-L-ALANINE AMIDASE AMID"/>
    <property type="match status" value="1"/>
</dbReference>
<keyword evidence="9" id="KW-1185">Reference proteome</keyword>
<evidence type="ECO:0000259" key="7">
    <source>
        <dbReference type="SMART" id="SM00644"/>
    </source>
</evidence>
<evidence type="ECO:0000313" key="8">
    <source>
        <dbReference type="EMBL" id="MEC4176306.1"/>
    </source>
</evidence>
<keyword evidence="4" id="KW-0961">Cell wall biogenesis/degradation</keyword>
<dbReference type="Pfam" id="PF01510">
    <property type="entry name" value="Amidase_2"/>
    <property type="match status" value="1"/>
</dbReference>
<evidence type="ECO:0000256" key="6">
    <source>
        <dbReference type="SAM" id="SignalP"/>
    </source>
</evidence>
<dbReference type="SUPFAM" id="SSF55846">
    <property type="entry name" value="N-acetylmuramoyl-L-alanine amidase-like"/>
    <property type="match status" value="1"/>
</dbReference>
<dbReference type="InterPro" id="IPR002502">
    <property type="entry name" value="Amidase_domain"/>
</dbReference>
<comment type="caution">
    <text evidence="8">The sequence shown here is derived from an EMBL/GenBank/DDBJ whole genome shotgun (WGS) entry which is preliminary data.</text>
</comment>
<dbReference type="Gene3D" id="3.40.80.10">
    <property type="entry name" value="Peptidoglycan recognition protein-like"/>
    <property type="match status" value="1"/>
</dbReference>
<evidence type="ECO:0000256" key="4">
    <source>
        <dbReference type="ARBA" id="ARBA00023316"/>
    </source>
</evidence>
<dbReference type="CDD" id="cd06583">
    <property type="entry name" value="PGRP"/>
    <property type="match status" value="1"/>
</dbReference>
<feature type="chain" id="PRO_5046237120" description="N-acetylmuramoyl-L-alanine amidase" evidence="6">
    <location>
        <begin position="32"/>
        <end position="283"/>
    </location>
</feature>
<evidence type="ECO:0000256" key="5">
    <source>
        <dbReference type="SAM" id="MobiDB-lite"/>
    </source>
</evidence>
<dbReference type="RefSeq" id="WP_326424912.1">
    <property type="nucleotide sequence ID" value="NZ_JAYMFF010000014.1"/>
</dbReference>
<dbReference type="EC" id="3.5.1.28" evidence="2"/>